<gene>
    <name evidence="1" type="ORF">JQS43_21195</name>
</gene>
<protein>
    <submittedName>
        <fullName evidence="1">Uncharacterized protein</fullName>
    </submittedName>
</protein>
<organism evidence="1 2">
    <name type="scientific">Natronosporangium hydrolyticum</name>
    <dbReference type="NCBI Taxonomy" id="2811111"/>
    <lineage>
        <taxon>Bacteria</taxon>
        <taxon>Bacillati</taxon>
        <taxon>Actinomycetota</taxon>
        <taxon>Actinomycetes</taxon>
        <taxon>Micromonosporales</taxon>
        <taxon>Micromonosporaceae</taxon>
        <taxon>Natronosporangium</taxon>
    </lineage>
</organism>
<evidence type="ECO:0000313" key="2">
    <source>
        <dbReference type="Proteomes" id="UP000662857"/>
    </source>
</evidence>
<sequence length="107" mass="11859">MAVRARVEIDDSLTFGDLYQFVDLARASNTPPDTKVTLVPASDREPDLGIGGLEVEVTIAGLDSQFRPSTDEVRQLLEVIESAAEDGDARGVLPELQEWRDRLLRYT</sequence>
<dbReference type="AlphaFoldDB" id="A0A895YJR0"/>
<proteinExistence type="predicted"/>
<dbReference type="Proteomes" id="UP000662857">
    <property type="component" value="Chromosome"/>
</dbReference>
<dbReference type="RefSeq" id="WP_239676145.1">
    <property type="nucleotide sequence ID" value="NZ_CP070499.1"/>
</dbReference>
<evidence type="ECO:0000313" key="1">
    <source>
        <dbReference type="EMBL" id="QSB14028.1"/>
    </source>
</evidence>
<reference evidence="1" key="1">
    <citation type="submission" date="2021-02" db="EMBL/GenBank/DDBJ databases">
        <title>Natrosporangium hydrolyticum gen. nov., sp. nov, a haloalkaliphilic actinobacterium from a soda solonchak soil.</title>
        <authorList>
            <person name="Sorokin D.Y."/>
            <person name="Khijniak T.V."/>
            <person name="Zakharycheva A.P."/>
            <person name="Boueva O.V."/>
            <person name="Ariskina E.V."/>
            <person name="Hahnke R.L."/>
            <person name="Bunk B."/>
            <person name="Sproer C."/>
            <person name="Schumann P."/>
            <person name="Evtushenko L.I."/>
            <person name="Kublanov I.V."/>
        </authorList>
    </citation>
    <scope>NUCLEOTIDE SEQUENCE</scope>
    <source>
        <strain evidence="1">DSM 106523</strain>
    </source>
</reference>
<name>A0A895YJR0_9ACTN</name>
<accession>A0A895YJR0</accession>
<dbReference type="KEGG" id="nhy:JQS43_21195"/>
<dbReference type="EMBL" id="CP070499">
    <property type="protein sequence ID" value="QSB14028.1"/>
    <property type="molecule type" value="Genomic_DNA"/>
</dbReference>
<keyword evidence="2" id="KW-1185">Reference proteome</keyword>